<sequence>MMMLWLPPCTWVITTCQGTSNDALLIAVCSPRTGS</sequence>
<proteinExistence type="predicted"/>
<reference evidence="2" key="2">
    <citation type="journal article" date="2015" name="Data Brief">
        <title>Shoot transcriptome of the giant reed, Arundo donax.</title>
        <authorList>
            <person name="Barrero R.A."/>
            <person name="Guerrero F.D."/>
            <person name="Moolhuijzen P."/>
            <person name="Goolsby J.A."/>
            <person name="Tidwell J."/>
            <person name="Bellgard S.E."/>
            <person name="Bellgard M.I."/>
        </authorList>
    </citation>
    <scope>NUCLEOTIDE SEQUENCE</scope>
    <source>
        <tissue evidence="2">Shoot tissue taken approximately 20 cm above the soil surface</tissue>
    </source>
</reference>
<dbReference type="EMBL" id="GBRH01206076">
    <property type="protein sequence ID" value="JAD91819.1"/>
    <property type="molecule type" value="Transcribed_RNA"/>
</dbReference>
<keyword evidence="1" id="KW-0732">Signal</keyword>
<feature type="chain" id="PRO_5002045095" evidence="1">
    <location>
        <begin position="19"/>
        <end position="35"/>
    </location>
</feature>
<evidence type="ECO:0000256" key="1">
    <source>
        <dbReference type="SAM" id="SignalP"/>
    </source>
</evidence>
<name>A0A0A9DTC1_ARUDO</name>
<protein>
    <submittedName>
        <fullName evidence="2">Uncharacterized protein</fullName>
    </submittedName>
</protein>
<evidence type="ECO:0000313" key="2">
    <source>
        <dbReference type="EMBL" id="JAD91819.1"/>
    </source>
</evidence>
<accession>A0A0A9DTC1</accession>
<organism evidence="2">
    <name type="scientific">Arundo donax</name>
    <name type="common">Giant reed</name>
    <name type="synonym">Donax arundinaceus</name>
    <dbReference type="NCBI Taxonomy" id="35708"/>
    <lineage>
        <taxon>Eukaryota</taxon>
        <taxon>Viridiplantae</taxon>
        <taxon>Streptophyta</taxon>
        <taxon>Embryophyta</taxon>
        <taxon>Tracheophyta</taxon>
        <taxon>Spermatophyta</taxon>
        <taxon>Magnoliopsida</taxon>
        <taxon>Liliopsida</taxon>
        <taxon>Poales</taxon>
        <taxon>Poaceae</taxon>
        <taxon>PACMAD clade</taxon>
        <taxon>Arundinoideae</taxon>
        <taxon>Arundineae</taxon>
        <taxon>Arundo</taxon>
    </lineage>
</organism>
<feature type="signal peptide" evidence="1">
    <location>
        <begin position="1"/>
        <end position="18"/>
    </location>
</feature>
<reference evidence="2" key="1">
    <citation type="submission" date="2014-09" db="EMBL/GenBank/DDBJ databases">
        <authorList>
            <person name="Magalhaes I.L.F."/>
            <person name="Oliveira U."/>
            <person name="Santos F.R."/>
            <person name="Vidigal T.H.D.A."/>
            <person name="Brescovit A.D."/>
            <person name="Santos A.J."/>
        </authorList>
    </citation>
    <scope>NUCLEOTIDE SEQUENCE</scope>
    <source>
        <tissue evidence="2">Shoot tissue taken approximately 20 cm above the soil surface</tissue>
    </source>
</reference>
<dbReference type="AlphaFoldDB" id="A0A0A9DTC1"/>